<gene>
    <name evidence="1" type="ORF">BO66DRAFT_467384</name>
</gene>
<evidence type="ECO:0000313" key="1">
    <source>
        <dbReference type="EMBL" id="RAH74700.1"/>
    </source>
</evidence>
<accession>A0ACD1HM96</accession>
<reference evidence="1" key="1">
    <citation type="submission" date="2018-02" db="EMBL/GenBank/DDBJ databases">
        <title>The genomes of Aspergillus section Nigri reveals drivers in fungal speciation.</title>
        <authorList>
            <consortium name="DOE Joint Genome Institute"/>
            <person name="Vesth T.C."/>
            <person name="Nybo J."/>
            <person name="Theobald S."/>
            <person name="Brandl J."/>
            <person name="Frisvad J.C."/>
            <person name="Nielsen K.F."/>
            <person name="Lyhne E.K."/>
            <person name="Kogle M.E."/>
            <person name="Kuo A."/>
            <person name="Riley R."/>
            <person name="Clum A."/>
            <person name="Nolan M."/>
            <person name="Lipzen A."/>
            <person name="Salamov A."/>
            <person name="Henrissat B."/>
            <person name="Wiebenga A."/>
            <person name="De vries R.P."/>
            <person name="Grigoriev I.V."/>
            <person name="Mortensen U.H."/>
            <person name="Andersen M.R."/>
            <person name="Baker S.E."/>
        </authorList>
    </citation>
    <scope>NUCLEOTIDE SEQUENCE</scope>
    <source>
        <strain evidence="1">CBS 121060</strain>
    </source>
</reference>
<name>A0ACD1HM96_9EURO</name>
<keyword evidence="2" id="KW-1185">Reference proteome</keyword>
<dbReference type="Proteomes" id="UP000249661">
    <property type="component" value="Unassembled WGS sequence"/>
</dbReference>
<organism evidence="1 2">
    <name type="scientific">Aspergillus aculeatinus CBS 121060</name>
    <dbReference type="NCBI Taxonomy" id="1448322"/>
    <lineage>
        <taxon>Eukaryota</taxon>
        <taxon>Fungi</taxon>
        <taxon>Dikarya</taxon>
        <taxon>Ascomycota</taxon>
        <taxon>Pezizomycotina</taxon>
        <taxon>Eurotiomycetes</taxon>
        <taxon>Eurotiomycetidae</taxon>
        <taxon>Eurotiales</taxon>
        <taxon>Aspergillaceae</taxon>
        <taxon>Aspergillus</taxon>
        <taxon>Aspergillus subgen. Circumdati</taxon>
    </lineage>
</organism>
<evidence type="ECO:0000313" key="2">
    <source>
        <dbReference type="Proteomes" id="UP000249661"/>
    </source>
</evidence>
<dbReference type="EMBL" id="KZ824934">
    <property type="protein sequence ID" value="RAH74700.1"/>
    <property type="molecule type" value="Genomic_DNA"/>
</dbReference>
<sequence>MTDVAVIGIGLRLPGGVTTCTQLWDMLANGADGWSPPPAGRLDEEDLQAWKNTEVEGAYFLTEDIARFDAAMFRISPEEAQAMDPQQRLLLEVTYEALENGGVSLQSIGGTNTAVFVGTFAHDYASLSAKNRCAIGGHTALGASRSILANRLSYVLNLKGPSMTIDTACSASLVALHQARQAILSGEAEQAIVGGVNLICQSDLHVGLHQLNVLSPSGRSYPFDSRAAGYGRGEGCVSVILKRVDAAVRDGDPIRAVIRASGVNSDGQTAGIAFPNGEAQESLVRRVYQSAGLRLEDTVLVEAHGTGTPTGDAVEARAIAKVFSNPQLHVGSVKGNIGHLEGASGLAGLVKAIVCLERAMIPPQCGFSQSNTNIPLDKWAMQIPRELNPWPHTGLRRASVNSFGFGGTNAHVVLDHGFSSSFTAGTAWPRTSSDLQIVENGHATDGLRRMFLISANDQTSGSMMIQQLVDYLKSVRQSHQDQFLQNLAYSLAQRSRLRYRVAVTASSIDELALSLSRETSPLTRLARAPAIGFVFTGMGAQWERMGYDLFQRYPVVRKSFLQADECLKALGCTWKATDETFRYGEVSRIDHPDVYQVITTALQLCLIDLLSSWNIRPTSVVGHSGGEIAAAYAAGALSFSDALKVAFHRGQLIASLEGSHKRTAGGMLAVGWSAEQVQPYLSQLENGVVAVACYNSPRSVTLAGDLAGIRELEKILPEHGALVKRLNVGVAYHSAHVHQLAEPCRQALSDIRPHHRASDVHFYSSVAGRRIETTELGPEYWVRNMTQPVRFCDAVFAMCQLSGISRKLDLLVEVGPHATLLGPVSQILKDLDMQKSVGYASCIMRKADGLSSMLELAGTVVMKGGAVDIEAVNVPSQAWQAPPRFIVDLPPYPWNHARRYWVGTPAVVSADRACCPTSTEDSSTLDEGGQKNETSDQLVKQMIHSLNAAAKFFAETALDELTDDDIGRLSDQHRSLVAALKLSRDQDLTPPDVRTKEEIVHAAKGCGAEGELLCRIGNNLGQILQRKVQPLSLMLDGDLLAEYYRSAIGMHQCQDQVSEAIQRTVSENTSSGMRVLEVGAGTGASALRILQDLSKDASGLPLQQYDFTDISPGFFAKARQVLAPWASKVNFKVLDISKDVAAQGFEPGLYDVIVAADVIHATPSIRTTMRSLRQLLKPGGKLVLLELTNPPLRWSIIFGTLPGWWAGVNEGRRLGPTISEAEWDQVLGSTGFSGLDSCARDFEDPSLYLHSVMTSTAVNRTHPYVVIHNGRHPPAVVQALKEWCEDHDLRDVPVYPMDYAGKSDVLLQQDTVCVLLSGFWKEDSFDGTFVEQLVALMGKLRSIIWVTEGAVSAQSTPNACVVDAITTYLRVKVPGRTIITHELVGTFQDPGKDSSRMLRESLQLLSGQSDLLDLLPSSLPDPTHEDEDYRVNAADKHQILSNQPVKVRVSHCQILQPCSIPKKPAAFDSAMAGFDAVLEELLHDIREHVASLNTPSSVIKRLEKCVRESTQGGKRSRGLMPLRTGQRLLAQGLTAQQARDLSMIGWILEIVHAAYLIDDDMMDGSIFRRNKLCRYLQANVGLSAIGDALLLRSCARYLLRKYFATHPCYMQLLEVFDEALLQEDLGGVADTHVAKSSFQGFQNHTRQTYAFLGVSKTAYNTVYLPLGLAVHYLRLATPANLSVLKDISLQLGVYFQVQDDYLDVFGDPRTTGKVGTDIVERKCTWLLVEALERTTPAQMQQLEVAFADGNTDAARETFEVLGLKERYSEYAQMTHMMISELISNVDESEGLVKEIFEAVLLDIHGRNR</sequence>
<proteinExistence type="predicted"/>
<protein>
    <submittedName>
        <fullName evidence="1">Ketoacyl-synt-domain-containing protein</fullName>
    </submittedName>
</protein>